<evidence type="ECO:0000256" key="1">
    <source>
        <dbReference type="SAM" id="SignalP"/>
    </source>
</evidence>
<feature type="signal peptide" evidence="1">
    <location>
        <begin position="1"/>
        <end position="23"/>
    </location>
</feature>
<dbReference type="Proteomes" id="UP000319267">
    <property type="component" value="Unassembled WGS sequence"/>
</dbReference>
<feature type="chain" id="PRO_5021793095" description="TonB-dependent Receptor Plug Domain" evidence="1">
    <location>
        <begin position="24"/>
        <end position="558"/>
    </location>
</feature>
<keyword evidence="1" id="KW-0732">Signal</keyword>
<accession>A0A521CCF1</accession>
<keyword evidence="3" id="KW-1185">Reference proteome</keyword>
<evidence type="ECO:0000313" key="3">
    <source>
        <dbReference type="Proteomes" id="UP000319267"/>
    </source>
</evidence>
<gene>
    <name evidence="2" type="ORF">SAMN06265220_102226</name>
</gene>
<protein>
    <recommendedName>
        <fullName evidence="4">TonB-dependent Receptor Plug Domain</fullName>
    </recommendedName>
</protein>
<organism evidence="2 3">
    <name type="scientific">Flavobacterium nitrogenifigens</name>
    <dbReference type="NCBI Taxonomy" id="1617283"/>
    <lineage>
        <taxon>Bacteria</taxon>
        <taxon>Pseudomonadati</taxon>
        <taxon>Bacteroidota</taxon>
        <taxon>Flavobacteriia</taxon>
        <taxon>Flavobacteriales</taxon>
        <taxon>Flavobacteriaceae</taxon>
        <taxon>Flavobacterium</taxon>
    </lineage>
</organism>
<dbReference type="Gene3D" id="2.60.40.1930">
    <property type="match status" value="1"/>
</dbReference>
<evidence type="ECO:0008006" key="4">
    <source>
        <dbReference type="Google" id="ProtNLM"/>
    </source>
</evidence>
<dbReference type="AlphaFoldDB" id="A0A521CCF1"/>
<sequence length="558" mass="64002">MGKLNIKLAFLLLLVNFTFKSSAQNNTILSTESLLVKTNTSVILTGETLYFQLYCLNKTNVFSDISEIAYVEIINDKKESVFKNKTSLKNGIGSGDYFIPTILKTGNYKLIAYTSWMLNNSQNNFFEKDFTIINPFQEHINMIIDSTSSEVNVSKNETGYTLLFLDKEKYSKREKVSLVIPKTLDRGNYFLNIRKIGLLPTDTNSETSNTAINLIQEIKILPETRGEIITGYITAKVANSNLDSKVVTLSIPGKNFIFKTTKTDSNGKFLFLIDKQTSTSDCYVQLSELDKENYAIVLDKTPSPDLSNLVFTKTTSISAKHLKEIQERSLATQVENVYFSQKKDSLIETTNPDFFFQPTEKKYNLDDFQRFRTFKETIIEIVIELNFKDYNQVPSLYLRDSRYNIIQSPEPCLVLVDGLQIQDINALLNYNTYQIESISVVDRPYCYGPKIFNGIVSIVTKNKDFATIYTDKNVLKTSILRPEPAKVYFEPKYETSSNLTRIPDYRHQLLWKPNIVFKNNDMTIPFYTSDISGDYQISLEGITETGKYVHLYKTFKTE</sequence>
<name>A0A521CCF1_9FLAO</name>
<reference evidence="2 3" key="1">
    <citation type="submission" date="2017-05" db="EMBL/GenBank/DDBJ databases">
        <authorList>
            <person name="Varghese N."/>
            <person name="Submissions S."/>
        </authorList>
    </citation>
    <scope>NUCLEOTIDE SEQUENCE [LARGE SCALE GENOMIC DNA]</scope>
    <source>
        <strain evidence="2 3">DSM 29982</strain>
    </source>
</reference>
<evidence type="ECO:0000313" key="2">
    <source>
        <dbReference type="EMBL" id="SMO57074.1"/>
    </source>
</evidence>
<dbReference type="EMBL" id="FXTQ01000002">
    <property type="protein sequence ID" value="SMO57074.1"/>
    <property type="molecule type" value="Genomic_DNA"/>
</dbReference>
<proteinExistence type="predicted"/>